<dbReference type="GO" id="GO:0003964">
    <property type="term" value="F:RNA-directed DNA polymerase activity"/>
    <property type="evidence" value="ECO:0007669"/>
    <property type="project" value="UniProtKB-KW"/>
</dbReference>
<keyword evidence="3" id="KW-0695">RNA-directed DNA polymerase</keyword>
<evidence type="ECO:0000256" key="1">
    <source>
        <dbReference type="SAM" id="MobiDB-lite"/>
    </source>
</evidence>
<sequence>MVEPESTKERRSTNSLEPSEKDGAESLLDKLLHTGNLNSAYKKVKQNRGAAGVDGMTVDELMPYLKENKDEFLESLRSGKYKPHPVRRVEIPKPDGGVKLLGVTTVVDRMVQQALVQILQPIFEPTFSDNSFGFRPNRNAQQAIKRSKDYYAQGYKYAVDIDLAKYFDTVNHDLLIGMVREQVKDETIIRLIRKFLKSGAMSNGLSSPSTKGTPQGGKLSPLLSNIYLNNFDRLLEKRGHKFVRYADDCVIYVKSKRAAERVMTSCTKYLEEKLKLKVNRDKSKTGSPLKLKFLGFSLYKVKGKVGIRPHQKTVKRFKDRVRQITSRKRGRSTQKILKELKTFTTGWLGYFSIADMKNRIPALNEWIRRRIRMYLWKQWKKISARFKNLKRLGITKGKAWEWANNRKGYWRIANSWILSRSLTNECLASIGYDDISNLMRGIALKPLNR</sequence>
<feature type="domain" description="Reverse transcriptase" evidence="2">
    <location>
        <begin position="72"/>
        <end position="298"/>
    </location>
</feature>
<feature type="region of interest" description="Disordered" evidence="1">
    <location>
        <begin position="1"/>
        <end position="28"/>
    </location>
</feature>
<dbReference type="CDD" id="cd01651">
    <property type="entry name" value="RT_G2_intron"/>
    <property type="match status" value="1"/>
</dbReference>
<dbReference type="InterPro" id="IPR043128">
    <property type="entry name" value="Rev_trsase/Diguanyl_cyclase"/>
</dbReference>
<dbReference type="Proteomes" id="UP000214588">
    <property type="component" value="Unassembled WGS sequence"/>
</dbReference>
<dbReference type="EMBL" id="NIQC01000052">
    <property type="protein sequence ID" value="OWZ82677.1"/>
    <property type="molecule type" value="Genomic_DNA"/>
</dbReference>
<name>A0A226BX39_9FIRM</name>
<dbReference type="NCBIfam" id="TIGR04416">
    <property type="entry name" value="group_II_RT_mat"/>
    <property type="match status" value="1"/>
</dbReference>
<dbReference type="Pfam" id="PF08388">
    <property type="entry name" value="GIIM"/>
    <property type="match status" value="1"/>
</dbReference>
<dbReference type="Pfam" id="PF00078">
    <property type="entry name" value="RVT_1"/>
    <property type="match status" value="1"/>
</dbReference>
<dbReference type="InterPro" id="IPR043502">
    <property type="entry name" value="DNA/RNA_pol_sf"/>
</dbReference>
<keyword evidence="3" id="KW-0808">Transferase</keyword>
<dbReference type="Gene3D" id="3.30.70.270">
    <property type="match status" value="1"/>
</dbReference>
<dbReference type="OrthoDB" id="9788687at2"/>
<dbReference type="InterPro" id="IPR030931">
    <property type="entry name" value="Group_II_RT_mat"/>
</dbReference>
<reference evidence="3 4" key="1">
    <citation type="submission" date="2017-06" db="EMBL/GenBank/DDBJ databases">
        <title>Draft Genome Sequence of Natranaerobius trueperi halophilic, alkalithermophilic bacteria from soda lakes.</title>
        <authorList>
            <person name="Zhao B."/>
        </authorList>
    </citation>
    <scope>NUCLEOTIDE SEQUENCE [LARGE SCALE GENOMIC DNA]</scope>
    <source>
        <strain evidence="3 4">DSM 18760</strain>
    </source>
</reference>
<dbReference type="InterPro" id="IPR051083">
    <property type="entry name" value="GrpII_Intron_Splice-Mob/Def"/>
</dbReference>
<dbReference type="PROSITE" id="PS50878">
    <property type="entry name" value="RT_POL"/>
    <property type="match status" value="1"/>
</dbReference>
<evidence type="ECO:0000313" key="3">
    <source>
        <dbReference type="EMBL" id="OWZ82677.1"/>
    </source>
</evidence>
<gene>
    <name evidence="3" type="primary">ltrA</name>
    <name evidence="3" type="ORF">CDO51_12785</name>
</gene>
<comment type="caution">
    <text evidence="3">The sequence shown here is derived from an EMBL/GenBank/DDBJ whole genome shotgun (WGS) entry which is preliminary data.</text>
</comment>
<protein>
    <submittedName>
        <fullName evidence="3">Group II intron reverse transcriptase/maturase</fullName>
    </submittedName>
</protein>
<organism evidence="3 4">
    <name type="scientific">Natranaerobius trueperi</name>
    <dbReference type="NCBI Taxonomy" id="759412"/>
    <lineage>
        <taxon>Bacteria</taxon>
        <taxon>Bacillati</taxon>
        <taxon>Bacillota</taxon>
        <taxon>Clostridia</taxon>
        <taxon>Natranaerobiales</taxon>
        <taxon>Natranaerobiaceae</taxon>
        <taxon>Natranaerobius</taxon>
    </lineage>
</organism>
<dbReference type="PANTHER" id="PTHR34047">
    <property type="entry name" value="NUCLEAR INTRON MATURASE 1, MITOCHONDRIAL-RELATED"/>
    <property type="match status" value="1"/>
</dbReference>
<accession>A0A226BX39</accession>
<dbReference type="PANTHER" id="PTHR34047:SF8">
    <property type="entry name" value="PROTEIN YKFC"/>
    <property type="match status" value="1"/>
</dbReference>
<dbReference type="SUPFAM" id="SSF56672">
    <property type="entry name" value="DNA/RNA polymerases"/>
    <property type="match status" value="1"/>
</dbReference>
<dbReference type="AlphaFoldDB" id="A0A226BX39"/>
<proteinExistence type="predicted"/>
<dbReference type="InterPro" id="IPR000477">
    <property type="entry name" value="RT_dom"/>
</dbReference>
<keyword evidence="4" id="KW-1185">Reference proteome</keyword>
<keyword evidence="3" id="KW-0548">Nucleotidyltransferase</keyword>
<dbReference type="InterPro" id="IPR013597">
    <property type="entry name" value="Mat_intron_G2"/>
</dbReference>
<evidence type="ECO:0000313" key="4">
    <source>
        <dbReference type="Proteomes" id="UP000214588"/>
    </source>
</evidence>
<evidence type="ECO:0000259" key="2">
    <source>
        <dbReference type="PROSITE" id="PS50878"/>
    </source>
</evidence>